<dbReference type="GO" id="GO:0000160">
    <property type="term" value="P:phosphorelay signal transduction system"/>
    <property type="evidence" value="ECO:0007669"/>
    <property type="project" value="InterPro"/>
</dbReference>
<reference evidence="1" key="1">
    <citation type="submission" date="2020-11" db="EMBL/GenBank/DDBJ databases">
        <authorList>
            <person name="Tran Van P."/>
        </authorList>
    </citation>
    <scope>NUCLEOTIDE SEQUENCE</scope>
</reference>
<dbReference type="PANTHER" id="PTHR43395">
    <property type="entry name" value="SENSOR HISTIDINE KINASE CHEA"/>
    <property type="match status" value="1"/>
</dbReference>
<gene>
    <name evidence="1" type="ORF">CTOB1V02_LOCUS14486</name>
</gene>
<sequence length="556" mass="61954">MDEWAETQSLLSSLDEAVLIIDKSQRVDPRHSLKAAHWLNKENLAGEKFYSLIAPLIPPEKAPAVNKYIDILFDASKVEKLIGSLNPLKSVRCQIETLNGKIESRQLHFEFNRLMQGNDITGVKITLHDVTQTLEQAKALEESKIEGEQQLSLFNALLSTEPDTLQSFATSCRASLNRINQILKSPLHHGVDQTETLRTKGEVMLVEMHRLKGDASALEFKAFAKQAHLFEFGIKDLIKKPDLQGDDFLPLTMQLDKLLAYTDAVEQLIQRLAIDPASEKPEDERPHDPWQHLRTLAHTIAQDEGKQVILTTTGFKEFPFSDDNRTLINDIAIQMIRNAVSHGIELPKDRNSVGKPAHGRIDIGLTQLSDATFELNIRDDGTGIDFASIREKAISNGWVLPERIGHWSNRKLFNLLFKPEFSTKGDTSEHAGQGVGLNVIRDRVKAAAGTFGHFMRLMIVDDSRIIRSKIERIQRWEGSPFEVVATASNGVEALQLLTAHDPDVVTMDLTMPELDGIACIEALIGLKPSLRILVVSAISDEETGIDALLKGAQGFL</sequence>
<dbReference type="PANTHER" id="PTHR43395:SF10">
    <property type="entry name" value="CHEMOTAXIS PROTEIN CHEA"/>
    <property type="match status" value="1"/>
</dbReference>
<dbReference type="Gene3D" id="1.20.120.160">
    <property type="entry name" value="HPT domain"/>
    <property type="match status" value="1"/>
</dbReference>
<dbReference type="PROSITE" id="PS50110">
    <property type="entry name" value="RESPONSE_REGULATORY"/>
    <property type="match status" value="1"/>
</dbReference>
<dbReference type="InterPro" id="IPR004358">
    <property type="entry name" value="Sig_transdc_His_kin-like_C"/>
</dbReference>
<evidence type="ECO:0000313" key="1">
    <source>
        <dbReference type="EMBL" id="CAD7236671.1"/>
    </source>
</evidence>
<accession>A0A7R8WRT7</accession>
<dbReference type="SUPFAM" id="SSF55874">
    <property type="entry name" value="ATPase domain of HSP90 chaperone/DNA topoisomerase II/histidine kinase"/>
    <property type="match status" value="1"/>
</dbReference>
<dbReference type="InterPro" id="IPR011006">
    <property type="entry name" value="CheY-like_superfamily"/>
</dbReference>
<dbReference type="InterPro" id="IPR036641">
    <property type="entry name" value="HPT_dom_sf"/>
</dbReference>
<dbReference type="InterPro" id="IPR001789">
    <property type="entry name" value="Sig_transdc_resp-reg_receiver"/>
</dbReference>
<dbReference type="EMBL" id="OB680957">
    <property type="protein sequence ID" value="CAD7236671.1"/>
    <property type="molecule type" value="Genomic_DNA"/>
</dbReference>
<dbReference type="AlphaFoldDB" id="A0A7R8WRT7"/>
<dbReference type="SUPFAM" id="SSF47226">
    <property type="entry name" value="Histidine-containing phosphotransfer domain, HPT domain"/>
    <property type="match status" value="1"/>
</dbReference>
<proteinExistence type="predicted"/>
<dbReference type="InterPro" id="IPR036890">
    <property type="entry name" value="HATPase_C_sf"/>
</dbReference>
<organism evidence="1">
    <name type="scientific">Cyprideis torosa</name>
    <dbReference type="NCBI Taxonomy" id="163714"/>
    <lineage>
        <taxon>Eukaryota</taxon>
        <taxon>Metazoa</taxon>
        <taxon>Ecdysozoa</taxon>
        <taxon>Arthropoda</taxon>
        <taxon>Crustacea</taxon>
        <taxon>Oligostraca</taxon>
        <taxon>Ostracoda</taxon>
        <taxon>Podocopa</taxon>
        <taxon>Podocopida</taxon>
        <taxon>Cytherocopina</taxon>
        <taxon>Cytheroidea</taxon>
        <taxon>Cytherideidae</taxon>
        <taxon>Cyprideis</taxon>
    </lineage>
</organism>
<dbReference type="OrthoDB" id="10069631at2759"/>
<dbReference type="InterPro" id="IPR003594">
    <property type="entry name" value="HATPase_dom"/>
</dbReference>
<name>A0A7R8WRT7_9CRUS</name>
<dbReference type="InterPro" id="IPR051315">
    <property type="entry name" value="Bact_Chemotaxis_CheA"/>
</dbReference>
<dbReference type="GO" id="GO:0016772">
    <property type="term" value="F:transferase activity, transferring phosphorus-containing groups"/>
    <property type="evidence" value="ECO:0007669"/>
    <property type="project" value="InterPro"/>
</dbReference>
<dbReference type="PRINTS" id="PR00344">
    <property type="entry name" value="BCTRLSENSOR"/>
</dbReference>
<dbReference type="Gene3D" id="3.30.565.10">
    <property type="entry name" value="Histidine kinase-like ATPase, C-terminal domain"/>
    <property type="match status" value="1"/>
</dbReference>
<dbReference type="Gene3D" id="3.40.50.2300">
    <property type="match status" value="1"/>
</dbReference>
<dbReference type="Pfam" id="PF00072">
    <property type="entry name" value="Response_reg"/>
    <property type="match status" value="1"/>
</dbReference>
<dbReference type="Pfam" id="PF02518">
    <property type="entry name" value="HATPase_c"/>
    <property type="match status" value="1"/>
</dbReference>
<protein>
    <submittedName>
        <fullName evidence="1">Uncharacterized protein</fullName>
    </submittedName>
</protein>
<feature type="non-terminal residue" evidence="1">
    <location>
        <position position="1"/>
    </location>
</feature>
<dbReference type="SUPFAM" id="SSF52172">
    <property type="entry name" value="CheY-like"/>
    <property type="match status" value="1"/>
</dbReference>
<dbReference type="SMART" id="SM00387">
    <property type="entry name" value="HATPase_c"/>
    <property type="match status" value="1"/>
</dbReference>
<dbReference type="SMART" id="SM00448">
    <property type="entry name" value="REC"/>
    <property type="match status" value="1"/>
</dbReference>